<keyword evidence="2" id="KW-0963">Cytoplasm</keyword>
<reference evidence="7" key="1">
    <citation type="submission" date="2016-10" db="EMBL/GenBank/DDBJ databases">
        <authorList>
            <person name="Varghese N."/>
            <person name="Submissions S."/>
        </authorList>
    </citation>
    <scope>NUCLEOTIDE SEQUENCE [LARGE SCALE GENOMIC DNA]</scope>
    <source>
        <strain evidence="7">DSM 25811 / CCM 8410 / LMG 26954 / E90</strain>
    </source>
</reference>
<dbReference type="NCBIfam" id="TIGR03652">
    <property type="entry name" value="FeS_repair_RIC"/>
    <property type="match status" value="1"/>
</dbReference>
<dbReference type="PANTHER" id="PTHR36438:SF1">
    <property type="entry name" value="IRON-SULFUR CLUSTER REPAIR PROTEIN YTFE"/>
    <property type="match status" value="1"/>
</dbReference>
<evidence type="ECO:0000256" key="4">
    <source>
        <dbReference type="ARBA" id="ARBA00023004"/>
    </source>
</evidence>
<name>A0A1G6IHY7_NIADE</name>
<dbReference type="Gene3D" id="1.10.3910.10">
    <property type="entry name" value="SP0561-like"/>
    <property type="match status" value="1"/>
</dbReference>
<dbReference type="GO" id="GO:0046872">
    <property type="term" value="F:metal ion binding"/>
    <property type="evidence" value="ECO:0007669"/>
    <property type="project" value="UniProtKB-KW"/>
</dbReference>
<protein>
    <submittedName>
        <fullName evidence="6">Regulator of cell morphogenesis and NO signaling</fullName>
    </submittedName>
</protein>
<evidence type="ECO:0000256" key="3">
    <source>
        <dbReference type="ARBA" id="ARBA00022723"/>
    </source>
</evidence>
<dbReference type="Pfam" id="PF01814">
    <property type="entry name" value="Hemerythrin"/>
    <property type="match status" value="1"/>
</dbReference>
<dbReference type="PANTHER" id="PTHR36438">
    <property type="entry name" value="IRON-SULFUR CLUSTER REPAIR PROTEIN YTFE"/>
    <property type="match status" value="1"/>
</dbReference>
<dbReference type="InterPro" id="IPR038062">
    <property type="entry name" value="ScdA-like_N_sf"/>
</dbReference>
<feature type="domain" description="Hemerythrin-like" evidence="5">
    <location>
        <begin position="84"/>
        <end position="227"/>
    </location>
</feature>
<keyword evidence="3" id="KW-0479">Metal-binding</keyword>
<comment type="subcellular location">
    <subcellularLocation>
        <location evidence="1">Cytoplasm</location>
    </subcellularLocation>
</comment>
<dbReference type="EMBL" id="FMZO01000001">
    <property type="protein sequence ID" value="SDC06051.1"/>
    <property type="molecule type" value="Genomic_DNA"/>
</dbReference>
<accession>A0A1G6IHY7</accession>
<dbReference type="AlphaFoldDB" id="A0A1G6IHY7"/>
<keyword evidence="7" id="KW-1185">Reference proteome</keyword>
<dbReference type="InterPro" id="IPR019903">
    <property type="entry name" value="RIC_family"/>
</dbReference>
<dbReference type="InterPro" id="IPR012312">
    <property type="entry name" value="Hemerythrin-like"/>
</dbReference>
<keyword evidence="4" id="KW-0408">Iron</keyword>
<evidence type="ECO:0000313" key="6">
    <source>
        <dbReference type="EMBL" id="SDC06051.1"/>
    </source>
</evidence>
<proteinExistence type="predicted"/>
<dbReference type="Gene3D" id="1.20.120.520">
    <property type="entry name" value="nmb1532 protein domain like"/>
    <property type="match status" value="1"/>
</dbReference>
<evidence type="ECO:0000313" key="7">
    <source>
        <dbReference type="Proteomes" id="UP000198757"/>
    </source>
</evidence>
<dbReference type="RefSeq" id="WP_176954273.1">
    <property type="nucleotide sequence ID" value="NZ_FMZO01000001.1"/>
</dbReference>
<dbReference type="Pfam" id="PF04405">
    <property type="entry name" value="ScdA_N"/>
    <property type="match status" value="1"/>
</dbReference>
<dbReference type="Proteomes" id="UP000198757">
    <property type="component" value="Unassembled WGS sequence"/>
</dbReference>
<sequence length="236" mass="26742">MDIHEQTVIGALVAEDYRTASVFKSYGIDFCCNGNRTIGEACRKKELEPGRVLRALEEAHGQVNTATAAYNNWPADLLADYIEKKHHRYVTAKIAEITPFLEKVTRVHGDRHPELKEVAALFRDSAVDLSAHMKKEEAVLFPYIRSMVANGTVHAAFGTVENPISVMMHEHHIEGERFEKIAALTGNYTPPADACNTYRVTFSLLKEFEEDLHLHVHLENNILFPRAIRMEQERSS</sequence>
<gene>
    <name evidence="6" type="ORF">SAMN04487894_101227</name>
</gene>
<evidence type="ECO:0000256" key="2">
    <source>
        <dbReference type="ARBA" id="ARBA00022490"/>
    </source>
</evidence>
<dbReference type="STRING" id="1285928.SAMN04487894_101227"/>
<organism evidence="6 7">
    <name type="scientific">Niabella drilacis (strain DSM 25811 / CCM 8410 / CCUG 62505 / LMG 26954 / E90)</name>
    <dbReference type="NCBI Taxonomy" id="1285928"/>
    <lineage>
        <taxon>Bacteria</taxon>
        <taxon>Pseudomonadati</taxon>
        <taxon>Bacteroidota</taxon>
        <taxon>Chitinophagia</taxon>
        <taxon>Chitinophagales</taxon>
        <taxon>Chitinophagaceae</taxon>
        <taxon>Niabella</taxon>
    </lineage>
</organism>
<evidence type="ECO:0000256" key="1">
    <source>
        <dbReference type="ARBA" id="ARBA00004496"/>
    </source>
</evidence>
<dbReference type="GO" id="GO:0005737">
    <property type="term" value="C:cytoplasm"/>
    <property type="evidence" value="ECO:0007669"/>
    <property type="project" value="UniProtKB-SubCell"/>
</dbReference>
<evidence type="ECO:0000259" key="5">
    <source>
        <dbReference type="Pfam" id="PF01814"/>
    </source>
</evidence>